<dbReference type="GO" id="GO:0005759">
    <property type="term" value="C:mitochondrial matrix"/>
    <property type="evidence" value="ECO:0007669"/>
    <property type="project" value="TreeGrafter"/>
</dbReference>
<dbReference type="InterPro" id="IPR057460">
    <property type="entry name" value="CAF17_C"/>
</dbReference>
<dbReference type="PANTHER" id="PTHR22602:SF0">
    <property type="entry name" value="TRANSFERASE CAF17, MITOCHONDRIAL-RELATED"/>
    <property type="match status" value="1"/>
</dbReference>
<comment type="subcellular location">
    <subcellularLocation>
        <location evidence="1">Mitochondrion</location>
    </subcellularLocation>
</comment>
<dbReference type="Pfam" id="PF25455">
    <property type="entry name" value="Beta-barrel_CAF17_C"/>
    <property type="match status" value="1"/>
</dbReference>
<evidence type="ECO:0000256" key="3">
    <source>
        <dbReference type="ARBA" id="ARBA00023128"/>
    </source>
</evidence>
<dbReference type="AlphaFoldDB" id="A0A3Q7NAR9"/>
<reference evidence="6" key="2">
    <citation type="submission" date="2025-08" db="UniProtKB">
        <authorList>
            <consortium name="RefSeq"/>
        </authorList>
    </citation>
    <scope>IDENTIFICATION</scope>
    <source>
        <tissue evidence="6">Blood</tissue>
    </source>
</reference>
<keyword evidence="6" id="KW-0808">Transferase</keyword>
<evidence type="ECO:0000256" key="1">
    <source>
        <dbReference type="ARBA" id="ARBA00004173"/>
    </source>
</evidence>
<evidence type="ECO:0000313" key="5">
    <source>
        <dbReference type="Proteomes" id="UP000286641"/>
    </source>
</evidence>
<dbReference type="InterPro" id="IPR027266">
    <property type="entry name" value="TrmE/GcvT-like"/>
</dbReference>
<gene>
    <name evidence="6" type="primary">IBA57</name>
</gene>
<dbReference type="InterPro" id="IPR045179">
    <property type="entry name" value="YgfZ/GcvT"/>
</dbReference>
<sequence length="361" mass="39123">MFKNFYPPHPKDCGAVSGSAELRGRSGSSCRHVAAPRAASPAAHGPALTLRQSEPLLSVVCVLWARTGVERCVPVPTGSRRVMVSRPWSPAGPPPRGSVSCLHGPAFSRTPPSTWKHRLPEHDEAPAFLLECDRAVLGALQTHLALYKIRRKVTVEPRPKLRVWAVLPRTPEEAGGAAPLPEQAERTTILTRDPRTTRMGWRLLTQDEGLALVPGGRLGDLRDYHRYRYQQGVPEGIHDLPPGVALPLESNLAFMNGVSFTKGCYVGQELTARTHHMGVIRKRLFPVRLLGPLPACGISPGALVLTASGQAAGKYRAGHGDLGLALLRSEHIKGPLHIRTAESGQVALTATVPDWWPTTTK</sequence>
<dbReference type="Proteomes" id="UP000286641">
    <property type="component" value="Unplaced"/>
</dbReference>
<dbReference type="InParanoid" id="A0A3Q7NAR9"/>
<dbReference type="GO" id="GO:0016226">
    <property type="term" value="P:iron-sulfur cluster assembly"/>
    <property type="evidence" value="ECO:0007669"/>
    <property type="project" value="TreeGrafter"/>
</dbReference>
<organism evidence="5 6">
    <name type="scientific">Callorhinus ursinus</name>
    <name type="common">Northern fur seal</name>
    <dbReference type="NCBI Taxonomy" id="34884"/>
    <lineage>
        <taxon>Eukaryota</taxon>
        <taxon>Metazoa</taxon>
        <taxon>Chordata</taxon>
        <taxon>Craniata</taxon>
        <taxon>Vertebrata</taxon>
        <taxon>Euteleostomi</taxon>
        <taxon>Mammalia</taxon>
        <taxon>Eutheria</taxon>
        <taxon>Laurasiatheria</taxon>
        <taxon>Carnivora</taxon>
        <taxon>Caniformia</taxon>
        <taxon>Pinnipedia</taxon>
        <taxon>Otariidae</taxon>
        <taxon>Callorhinus</taxon>
    </lineage>
</organism>
<evidence type="ECO:0000256" key="2">
    <source>
        <dbReference type="ARBA" id="ARBA00022946"/>
    </source>
</evidence>
<name>A0A3Q7NAR9_CALUR</name>
<dbReference type="Gene3D" id="3.30.1360.120">
    <property type="entry name" value="Probable tRNA modification gtpase trme, domain 1"/>
    <property type="match status" value="1"/>
</dbReference>
<evidence type="ECO:0000259" key="4">
    <source>
        <dbReference type="Pfam" id="PF25455"/>
    </source>
</evidence>
<keyword evidence="2" id="KW-0809">Transit peptide</keyword>
<feature type="domain" description="CAF17 C-terminal" evidence="4">
    <location>
        <begin position="281"/>
        <end position="357"/>
    </location>
</feature>
<proteinExistence type="predicted"/>
<dbReference type="InterPro" id="IPR017703">
    <property type="entry name" value="YgfZ/GCV_T_CS"/>
</dbReference>
<accession>A0A3Q7NAR9</accession>
<reference key="1">
    <citation type="submission" date="2019-01" db="UniProtKB">
        <authorList>
            <consortium name="RefSeq"/>
        </authorList>
    </citation>
    <scope>IDENTIFICATION</scope>
</reference>
<dbReference type="CTD" id="200205"/>
<evidence type="ECO:0000313" key="6">
    <source>
        <dbReference type="RefSeq" id="XP_025715872.1"/>
    </source>
</evidence>
<dbReference type="NCBIfam" id="TIGR03317">
    <property type="entry name" value="ygfZ_signature"/>
    <property type="match status" value="1"/>
</dbReference>
<dbReference type="FunFam" id="3.30.1360.120:FF:000035">
    <property type="entry name" value="IBA57, iron-sulfur cluster assembly"/>
    <property type="match status" value="1"/>
</dbReference>
<dbReference type="RefSeq" id="XP_025715872.1">
    <property type="nucleotide sequence ID" value="XM_025860087.1"/>
</dbReference>
<dbReference type="PANTHER" id="PTHR22602">
    <property type="entry name" value="TRANSFERASE CAF17, MITOCHONDRIAL-RELATED"/>
    <property type="match status" value="1"/>
</dbReference>
<keyword evidence="3" id="KW-0496">Mitochondrion</keyword>
<dbReference type="GO" id="GO:0016740">
    <property type="term" value="F:transferase activity"/>
    <property type="evidence" value="ECO:0007669"/>
    <property type="project" value="UniProtKB-KW"/>
</dbReference>
<protein>
    <submittedName>
        <fullName evidence="6">Transferase CAF17, mitochondrial isoform X1</fullName>
    </submittedName>
</protein>
<keyword evidence="5" id="KW-1185">Reference proteome</keyword>
<dbReference type="SUPFAM" id="SSF103025">
    <property type="entry name" value="Folate-binding domain"/>
    <property type="match status" value="1"/>
</dbReference>